<protein>
    <submittedName>
        <fullName evidence="2">Prepilin-type N-terminal cleavage/methylation domain-containing protein</fullName>
    </submittedName>
</protein>
<reference evidence="2" key="1">
    <citation type="submission" date="2020-01" db="EMBL/GenBank/DDBJ databases">
        <authorList>
            <person name="Chen W.-M."/>
        </authorList>
    </citation>
    <scope>NUCLEOTIDE SEQUENCE</scope>
    <source>
        <strain evidence="2">CYK-10</strain>
    </source>
</reference>
<dbReference type="RefSeq" id="WP_168776852.1">
    <property type="nucleotide sequence ID" value="NZ_JAABNR010000049.1"/>
</dbReference>
<dbReference type="Proteomes" id="UP001193501">
    <property type="component" value="Unassembled WGS sequence"/>
</dbReference>
<comment type="caution">
    <text evidence="2">The sequence shown here is derived from an EMBL/GenBank/DDBJ whole genome shotgun (WGS) entry which is preliminary data.</text>
</comment>
<keyword evidence="3" id="KW-1185">Reference proteome</keyword>
<keyword evidence="1" id="KW-0812">Transmembrane</keyword>
<dbReference type="AlphaFoldDB" id="A0AAE4YCA2"/>
<feature type="transmembrane region" description="Helical" evidence="1">
    <location>
        <begin position="12"/>
        <end position="35"/>
    </location>
</feature>
<organism evidence="2 3">
    <name type="scientific">Stagnihabitans tardus</name>
    <dbReference type="NCBI Taxonomy" id="2699202"/>
    <lineage>
        <taxon>Bacteria</taxon>
        <taxon>Pseudomonadati</taxon>
        <taxon>Pseudomonadota</taxon>
        <taxon>Alphaproteobacteria</taxon>
        <taxon>Rhodobacterales</taxon>
        <taxon>Paracoccaceae</taxon>
        <taxon>Stagnihabitans</taxon>
    </lineage>
</organism>
<proteinExistence type="predicted"/>
<dbReference type="EMBL" id="JAABNR010000049">
    <property type="protein sequence ID" value="NBZ90072.1"/>
    <property type="molecule type" value="Genomic_DNA"/>
</dbReference>
<keyword evidence="1" id="KW-0472">Membrane</keyword>
<keyword evidence="1" id="KW-1133">Transmembrane helix</keyword>
<name>A0AAE4YCA2_9RHOB</name>
<sequence>MKIRRNPRSGFTLLETLVALAIASLCVMMILLASIQLQTRESDALARTRLTEFALGVLETYRVLGPKMGPGGERLGGWVWSLVATPRHDENGDAKTLGIAYLDVDVTVFNRERPEFRVTLSEIVARRLSDAAP</sequence>
<dbReference type="Pfam" id="PF07963">
    <property type="entry name" value="N_methyl"/>
    <property type="match status" value="1"/>
</dbReference>
<evidence type="ECO:0000313" key="2">
    <source>
        <dbReference type="EMBL" id="NBZ90072.1"/>
    </source>
</evidence>
<dbReference type="NCBIfam" id="TIGR02532">
    <property type="entry name" value="IV_pilin_GFxxxE"/>
    <property type="match status" value="1"/>
</dbReference>
<evidence type="ECO:0000313" key="3">
    <source>
        <dbReference type="Proteomes" id="UP001193501"/>
    </source>
</evidence>
<evidence type="ECO:0000256" key="1">
    <source>
        <dbReference type="SAM" id="Phobius"/>
    </source>
</evidence>
<dbReference type="InterPro" id="IPR012902">
    <property type="entry name" value="N_methyl_site"/>
</dbReference>
<gene>
    <name evidence="2" type="ORF">GV832_21040</name>
</gene>
<accession>A0AAE4YCA2</accession>